<dbReference type="GO" id="GO:0070573">
    <property type="term" value="F:metallodipeptidase activity"/>
    <property type="evidence" value="ECO:0007669"/>
    <property type="project" value="InterPro"/>
</dbReference>
<dbReference type="GeneID" id="109480040"/>
<keyword evidence="3" id="KW-1185">Reference proteome</keyword>
<keyword evidence="2" id="KW-0812">Transmembrane</keyword>
<comment type="subcellular location">
    <subcellularLocation>
        <location evidence="1">Membrane</location>
        <topology evidence="1">Lipid-anchor</topology>
        <topology evidence="1">GPI-anchor</topology>
    </subcellularLocation>
</comment>
<keyword evidence="1" id="KW-0645">Protease</keyword>
<protein>
    <recommendedName>
        <fullName evidence="1">Dipeptidase</fullName>
        <ecNumber evidence="1">3.4.13.19</ecNumber>
    </recommendedName>
</protein>
<evidence type="ECO:0000313" key="3">
    <source>
        <dbReference type="Proteomes" id="UP000515135"/>
    </source>
</evidence>
<comment type="cofactor">
    <cofactor evidence="1">
        <name>Zn(2+)</name>
        <dbReference type="ChEBI" id="CHEBI:29105"/>
    </cofactor>
</comment>
<dbReference type="GO" id="GO:0006508">
    <property type="term" value="P:proteolysis"/>
    <property type="evidence" value="ECO:0007669"/>
    <property type="project" value="UniProtKB-KW"/>
</dbReference>
<gene>
    <name evidence="4" type="primary">LOC109480040</name>
</gene>
<keyword evidence="1" id="KW-0378">Hydrolase</keyword>
<dbReference type="EC" id="3.4.13.19" evidence="1"/>
<dbReference type="Proteomes" id="UP000515135">
    <property type="component" value="Unplaced"/>
</dbReference>
<dbReference type="FunFam" id="3.20.20.140:FF:000030">
    <property type="entry name" value="Dipeptidase"/>
    <property type="match status" value="1"/>
</dbReference>
<dbReference type="CDD" id="cd01301">
    <property type="entry name" value="rDP_like"/>
    <property type="match status" value="1"/>
</dbReference>
<proteinExistence type="inferred from homology"/>
<keyword evidence="1" id="KW-0862">Zinc</keyword>
<dbReference type="PROSITE" id="PS51365">
    <property type="entry name" value="RENAL_DIPEPTIDASE_2"/>
    <property type="match status" value="1"/>
</dbReference>
<comment type="subunit">
    <text evidence="1">Homodimer; disulfide-linked.</text>
</comment>
<evidence type="ECO:0000313" key="4">
    <source>
        <dbReference type="RefSeq" id="XP_019637743.1"/>
    </source>
</evidence>
<dbReference type="GO" id="GO:0046872">
    <property type="term" value="F:metal ion binding"/>
    <property type="evidence" value="ECO:0007669"/>
    <property type="project" value="UniProtKB-UniRule"/>
</dbReference>
<keyword evidence="1" id="KW-0325">Glycoprotein</keyword>
<keyword evidence="1" id="KW-0482">Metalloprotease</keyword>
<keyword evidence="1" id="KW-0224">Dipeptidase</keyword>
<dbReference type="InterPro" id="IPR008257">
    <property type="entry name" value="Pept_M19"/>
</dbReference>
<keyword evidence="1" id="KW-0479">Metal-binding</keyword>
<evidence type="ECO:0000256" key="1">
    <source>
        <dbReference type="RuleBase" id="RU341113"/>
    </source>
</evidence>
<keyword evidence="2" id="KW-1133">Transmembrane helix</keyword>
<dbReference type="Pfam" id="PF01244">
    <property type="entry name" value="Peptidase_M19"/>
    <property type="match status" value="1"/>
</dbReference>
<keyword evidence="2" id="KW-0472">Membrane</keyword>
<evidence type="ECO:0000256" key="2">
    <source>
        <dbReference type="SAM" id="Phobius"/>
    </source>
</evidence>
<dbReference type="KEGG" id="bbel:109480040"/>
<sequence length="446" mass="49954">MLAGNTPVSDAVGFNVKDSRIRYIRPGVDPSFKPRWRFRTKYVVTFGVLLVSVVAVAVVVPLDLELATHMDRAHRLMAEVPLVDGHNDWPWVIYQNVQNRLSQVNLAQDLRPLFKSWLNVSHTDIPRLRQGKVGGQFWVAFPHCDSQFKDAVRWTLAQIDVIKRFVEKYPDVFQLVTTSEGIWEAFRAGKIGSLIGVEGGHGLGSSLASLRMFYDLGARYLTLTQACNTPWADSSLETGKANPENNGLTVFGKLVVKEVNRLGMLVDLSHVSFKTMHDALDVTQAPVIFSHSSAYALCNHTRNVPDDVLRRMKDNKGVVMVNFYNPYINCGPNKTPVTNISHVADHCDYIRDVAGEDHVGIGADYDGVNEVPEGLEDVSKYPNLIEELIVRGWTDDQIKKLLGLNIMRVMDEAAEVGQTLRRSMEPLDDIIPEQDVANQTCRTVRT</sequence>
<dbReference type="AlphaFoldDB" id="A0A6P4ZLS4"/>
<dbReference type="PANTHER" id="PTHR10443:SF12">
    <property type="entry name" value="DIPEPTIDASE"/>
    <property type="match status" value="1"/>
</dbReference>
<accession>A0A6P4ZLS4</accession>
<comment type="similarity">
    <text evidence="1">Belongs to the metallo-dependent hydrolases superfamily. Peptidase M19 family.</text>
</comment>
<dbReference type="PANTHER" id="PTHR10443">
    <property type="entry name" value="MICROSOMAL DIPEPTIDASE"/>
    <property type="match status" value="1"/>
</dbReference>
<dbReference type="SUPFAM" id="SSF51556">
    <property type="entry name" value="Metallo-dependent hydrolases"/>
    <property type="match status" value="1"/>
</dbReference>
<dbReference type="OrthoDB" id="445695at2759"/>
<reference evidence="4" key="1">
    <citation type="submission" date="2025-08" db="UniProtKB">
        <authorList>
            <consortium name="RefSeq"/>
        </authorList>
    </citation>
    <scope>IDENTIFICATION</scope>
    <source>
        <tissue evidence="4">Gonad</tissue>
    </source>
</reference>
<comment type="catalytic activity">
    <reaction evidence="1">
        <text>an L-aminoacyl-L-amino acid + H2O = 2 an L-alpha-amino acid</text>
        <dbReference type="Rhea" id="RHEA:48940"/>
        <dbReference type="ChEBI" id="CHEBI:15377"/>
        <dbReference type="ChEBI" id="CHEBI:59869"/>
        <dbReference type="ChEBI" id="CHEBI:77460"/>
        <dbReference type="EC" id="3.4.13.19"/>
    </reaction>
</comment>
<keyword evidence="1" id="KW-1015">Disulfide bond</keyword>
<keyword evidence="1" id="KW-0449">Lipoprotein</keyword>
<dbReference type="GO" id="GO:0098552">
    <property type="term" value="C:side of membrane"/>
    <property type="evidence" value="ECO:0007669"/>
    <property type="project" value="UniProtKB-KW"/>
</dbReference>
<organism evidence="3 4">
    <name type="scientific">Branchiostoma belcheri</name>
    <name type="common">Amphioxus</name>
    <dbReference type="NCBI Taxonomy" id="7741"/>
    <lineage>
        <taxon>Eukaryota</taxon>
        <taxon>Metazoa</taxon>
        <taxon>Chordata</taxon>
        <taxon>Cephalochordata</taxon>
        <taxon>Leptocardii</taxon>
        <taxon>Amphioxiformes</taxon>
        <taxon>Branchiostomatidae</taxon>
        <taxon>Branchiostoma</taxon>
    </lineage>
</organism>
<dbReference type="Gene3D" id="3.20.20.140">
    <property type="entry name" value="Metal-dependent hydrolases"/>
    <property type="match status" value="1"/>
</dbReference>
<dbReference type="RefSeq" id="XP_019637743.1">
    <property type="nucleotide sequence ID" value="XM_019782184.1"/>
</dbReference>
<feature type="transmembrane region" description="Helical" evidence="2">
    <location>
        <begin position="42"/>
        <end position="62"/>
    </location>
</feature>
<dbReference type="InterPro" id="IPR032466">
    <property type="entry name" value="Metal_Hydrolase"/>
</dbReference>
<keyword evidence="1" id="KW-0336">GPI-anchor</keyword>
<name>A0A6P4ZLS4_BRABE</name>